<evidence type="ECO:0000313" key="2">
    <source>
        <dbReference type="Proteomes" id="UP000805193"/>
    </source>
</evidence>
<gene>
    <name evidence="1" type="ORF">HPB47_009363</name>
</gene>
<dbReference type="Proteomes" id="UP000805193">
    <property type="component" value="Unassembled WGS sequence"/>
</dbReference>
<evidence type="ECO:0000313" key="1">
    <source>
        <dbReference type="EMBL" id="KAG0413485.1"/>
    </source>
</evidence>
<proteinExistence type="predicted"/>
<dbReference type="EMBL" id="JABSTQ010011253">
    <property type="protein sequence ID" value="KAG0413485.1"/>
    <property type="molecule type" value="Genomic_DNA"/>
</dbReference>
<name>A0AC60P228_IXOPE</name>
<protein>
    <submittedName>
        <fullName evidence="1">Uncharacterized protein</fullName>
    </submittedName>
</protein>
<keyword evidence="2" id="KW-1185">Reference proteome</keyword>
<comment type="caution">
    <text evidence="1">The sequence shown here is derived from an EMBL/GenBank/DDBJ whole genome shotgun (WGS) entry which is preliminary data.</text>
</comment>
<organism evidence="1 2">
    <name type="scientific">Ixodes persulcatus</name>
    <name type="common">Taiga tick</name>
    <dbReference type="NCBI Taxonomy" id="34615"/>
    <lineage>
        <taxon>Eukaryota</taxon>
        <taxon>Metazoa</taxon>
        <taxon>Ecdysozoa</taxon>
        <taxon>Arthropoda</taxon>
        <taxon>Chelicerata</taxon>
        <taxon>Arachnida</taxon>
        <taxon>Acari</taxon>
        <taxon>Parasitiformes</taxon>
        <taxon>Ixodida</taxon>
        <taxon>Ixodoidea</taxon>
        <taxon>Ixodidae</taxon>
        <taxon>Ixodinae</taxon>
        <taxon>Ixodes</taxon>
    </lineage>
</organism>
<reference evidence="1 2" key="1">
    <citation type="journal article" date="2020" name="Cell">
        <title>Large-Scale Comparative Analyses of Tick Genomes Elucidate Their Genetic Diversity and Vector Capacities.</title>
        <authorList>
            <consortium name="Tick Genome and Microbiome Consortium (TIGMIC)"/>
            <person name="Jia N."/>
            <person name="Wang J."/>
            <person name="Shi W."/>
            <person name="Du L."/>
            <person name="Sun Y."/>
            <person name="Zhan W."/>
            <person name="Jiang J.F."/>
            <person name="Wang Q."/>
            <person name="Zhang B."/>
            <person name="Ji P."/>
            <person name="Bell-Sakyi L."/>
            <person name="Cui X.M."/>
            <person name="Yuan T.T."/>
            <person name="Jiang B.G."/>
            <person name="Yang W.F."/>
            <person name="Lam T.T."/>
            <person name="Chang Q.C."/>
            <person name="Ding S.J."/>
            <person name="Wang X.J."/>
            <person name="Zhu J.G."/>
            <person name="Ruan X.D."/>
            <person name="Zhao L."/>
            <person name="Wei J.T."/>
            <person name="Ye R.Z."/>
            <person name="Que T.C."/>
            <person name="Du C.H."/>
            <person name="Zhou Y.H."/>
            <person name="Cheng J.X."/>
            <person name="Dai P.F."/>
            <person name="Guo W.B."/>
            <person name="Han X.H."/>
            <person name="Huang E.J."/>
            <person name="Li L.F."/>
            <person name="Wei W."/>
            <person name="Gao Y.C."/>
            <person name="Liu J.Z."/>
            <person name="Shao H.Z."/>
            <person name="Wang X."/>
            <person name="Wang C.C."/>
            <person name="Yang T.C."/>
            <person name="Huo Q.B."/>
            <person name="Li W."/>
            <person name="Chen H.Y."/>
            <person name="Chen S.E."/>
            <person name="Zhou L.G."/>
            <person name="Ni X.B."/>
            <person name="Tian J.H."/>
            <person name="Sheng Y."/>
            <person name="Liu T."/>
            <person name="Pan Y.S."/>
            <person name="Xia L.Y."/>
            <person name="Li J."/>
            <person name="Zhao F."/>
            <person name="Cao W.C."/>
        </authorList>
    </citation>
    <scope>NUCLEOTIDE SEQUENCE [LARGE SCALE GENOMIC DNA]</scope>
    <source>
        <strain evidence="1">Iper-2018</strain>
    </source>
</reference>
<sequence>MPQQYVPRSAEPFGEAAETIAANVTNPPGAHKNRTPPSLEWEPGPSGEEDGAESEEEPEREGAAARGAEGTDQHGGASAKPPDRRLHCPASSRSWPGVSPGCQLRAARNARSTLLVAVAASVGWEGGGEGARVPLQNTRLEP</sequence>
<accession>A0AC60P228</accession>